<reference evidence="1 2" key="2">
    <citation type="journal article" date="2022" name="Mol. Ecol. Resour.">
        <title>The genomes of chicory, endive, great burdock and yacon provide insights into Asteraceae paleo-polyploidization history and plant inulin production.</title>
        <authorList>
            <person name="Fan W."/>
            <person name="Wang S."/>
            <person name="Wang H."/>
            <person name="Wang A."/>
            <person name="Jiang F."/>
            <person name="Liu H."/>
            <person name="Zhao H."/>
            <person name="Xu D."/>
            <person name="Zhang Y."/>
        </authorList>
    </citation>
    <scope>NUCLEOTIDE SEQUENCE [LARGE SCALE GENOMIC DNA]</scope>
    <source>
        <strain evidence="2">cv. Punajuju</strain>
        <tissue evidence="1">Leaves</tissue>
    </source>
</reference>
<gene>
    <name evidence="1" type="ORF">L2E82_35382</name>
</gene>
<dbReference type="Proteomes" id="UP001055811">
    <property type="component" value="Linkage Group LG06"/>
</dbReference>
<keyword evidence="2" id="KW-1185">Reference proteome</keyword>
<evidence type="ECO:0000313" key="2">
    <source>
        <dbReference type="Proteomes" id="UP001055811"/>
    </source>
</evidence>
<proteinExistence type="predicted"/>
<reference evidence="2" key="1">
    <citation type="journal article" date="2022" name="Mol. Ecol. Resour.">
        <title>The genomes of chicory, endive, great burdock and yacon provide insights into Asteraceae palaeo-polyploidization history and plant inulin production.</title>
        <authorList>
            <person name="Fan W."/>
            <person name="Wang S."/>
            <person name="Wang H."/>
            <person name="Wang A."/>
            <person name="Jiang F."/>
            <person name="Liu H."/>
            <person name="Zhao H."/>
            <person name="Xu D."/>
            <person name="Zhang Y."/>
        </authorList>
    </citation>
    <scope>NUCLEOTIDE SEQUENCE [LARGE SCALE GENOMIC DNA]</scope>
    <source>
        <strain evidence="2">cv. Punajuju</strain>
    </source>
</reference>
<organism evidence="1 2">
    <name type="scientific">Cichorium intybus</name>
    <name type="common">Chicory</name>
    <dbReference type="NCBI Taxonomy" id="13427"/>
    <lineage>
        <taxon>Eukaryota</taxon>
        <taxon>Viridiplantae</taxon>
        <taxon>Streptophyta</taxon>
        <taxon>Embryophyta</taxon>
        <taxon>Tracheophyta</taxon>
        <taxon>Spermatophyta</taxon>
        <taxon>Magnoliopsida</taxon>
        <taxon>eudicotyledons</taxon>
        <taxon>Gunneridae</taxon>
        <taxon>Pentapetalae</taxon>
        <taxon>asterids</taxon>
        <taxon>campanulids</taxon>
        <taxon>Asterales</taxon>
        <taxon>Asteraceae</taxon>
        <taxon>Cichorioideae</taxon>
        <taxon>Cichorieae</taxon>
        <taxon>Cichoriinae</taxon>
        <taxon>Cichorium</taxon>
    </lineage>
</organism>
<evidence type="ECO:0000313" key="1">
    <source>
        <dbReference type="EMBL" id="KAI3723629.1"/>
    </source>
</evidence>
<name>A0ACB9BNS1_CICIN</name>
<comment type="caution">
    <text evidence="1">The sequence shown here is derived from an EMBL/GenBank/DDBJ whole genome shotgun (WGS) entry which is preliminary data.</text>
</comment>
<sequence length="137" mass="15403">MKLFRQIIFIHHLFGFISCLKGNDCCIIDLFNKLHSAYIKLPAYHNEIYCVLFQAKKELAKYRVEVAHEIRLAKEAEASMEAHVNKAVEKAAQHDAKQQTQQDHGREVAQNSQQGAADSVTINSSGGMKQSNIPGHL</sequence>
<protein>
    <submittedName>
        <fullName evidence="1">Uncharacterized protein</fullName>
    </submittedName>
</protein>
<dbReference type="EMBL" id="CM042014">
    <property type="protein sequence ID" value="KAI3723629.1"/>
    <property type="molecule type" value="Genomic_DNA"/>
</dbReference>
<accession>A0ACB9BNS1</accession>